<accession>A0ABX8YZF4</accession>
<keyword evidence="1" id="KW-0472">Membrane</keyword>
<keyword evidence="3" id="KW-1185">Reference proteome</keyword>
<proteinExistence type="predicted"/>
<protein>
    <submittedName>
        <fullName evidence="2">Uncharacterized protein</fullName>
    </submittedName>
</protein>
<dbReference type="EMBL" id="CP075585">
    <property type="protein sequence ID" value="QZA58692.1"/>
    <property type="molecule type" value="Genomic_DNA"/>
</dbReference>
<reference evidence="2 3" key="1">
    <citation type="submission" date="2021-05" db="EMBL/GenBank/DDBJ databases">
        <title>Ecology and evolution of chlamydial symbionts of arthropods.</title>
        <authorList>
            <person name="Halter T."/>
            <person name="Sixt B.S."/>
            <person name="Toenshoff E.R."/>
            <person name="Koestlbacher S."/>
            <person name="Schulz F."/>
            <person name="Kostanjsek R."/>
            <person name="Collingro A."/>
            <person name="Hendrickx F."/>
            <person name="Horn M."/>
        </authorList>
    </citation>
    <scope>NUCLEOTIDE SEQUENCE [LARGE SCALE GENOMIC DNA]</scope>
    <source>
        <strain evidence="2 3">15C</strain>
    </source>
</reference>
<evidence type="ECO:0000313" key="2">
    <source>
        <dbReference type="EMBL" id="QZA58692.1"/>
    </source>
</evidence>
<organism evidence="2 3">
    <name type="scientific">Candidatus Rhabdochlamydia porcellionis</name>
    <dbReference type="NCBI Taxonomy" id="225148"/>
    <lineage>
        <taxon>Bacteria</taxon>
        <taxon>Pseudomonadati</taxon>
        <taxon>Chlamydiota</taxon>
        <taxon>Chlamydiia</taxon>
        <taxon>Parachlamydiales</taxon>
        <taxon>Candidatus Rhabdochlamydiaceae</taxon>
        <taxon>Candidatus Rhabdochlamydia</taxon>
    </lineage>
</organism>
<keyword evidence="1" id="KW-1133">Transmembrane helix</keyword>
<name>A0ABX8YZF4_9BACT</name>
<evidence type="ECO:0000256" key="1">
    <source>
        <dbReference type="SAM" id="Phobius"/>
    </source>
</evidence>
<keyword evidence="1" id="KW-0812">Transmembrane</keyword>
<feature type="transmembrane region" description="Helical" evidence="1">
    <location>
        <begin position="39"/>
        <end position="66"/>
    </location>
</feature>
<sequence length="70" mass="7905">MSIRLTHNPFINIHEQGFSTFEKVRSFSESYMVSYLSKALVASVTLSYLGFSFSTSFPICLTLIVFTKAL</sequence>
<dbReference type="Proteomes" id="UP000822862">
    <property type="component" value="Chromosome"/>
</dbReference>
<gene>
    <name evidence="2" type="ORF">RHAB15C_0000570</name>
</gene>
<evidence type="ECO:0000313" key="3">
    <source>
        <dbReference type="Proteomes" id="UP000822862"/>
    </source>
</evidence>